<gene>
    <name evidence="2" type="ORF">SteCoe_26389</name>
</gene>
<dbReference type="EMBL" id="MPUH01000738">
    <property type="protein sequence ID" value="OMJ74645.1"/>
    <property type="molecule type" value="Genomic_DNA"/>
</dbReference>
<proteinExistence type="predicted"/>
<accession>A0A1R2BDD3</accession>
<feature type="compositionally biased region" description="Basic and acidic residues" evidence="1">
    <location>
        <begin position="286"/>
        <end position="295"/>
    </location>
</feature>
<sequence length="420" mass="48142">MTTELPEVSSCKHKFSKMIDSIIEDCQNLEPHPLKISHELEQGYSRINVIYDQLQNKNFNPRFIDRFIHEGHTHLDAYLEKRENDLKVPEDFKEILKSSPTHKKTLLNNPSNFTFDSVKGEKVSKILFKNKRGFGQNWKDPVSSVISPDNVLKNSMQSSPVNDRSHVFGSLSPVGIFKTTEGISPNALKEKDKLLGSKGNFPSHKRFRPDFIVVNRNFSMLNEEKSPETTSPVRPLRIINPHSQAKYSSLVSSPTNHNFNMNHALVTQLLIRKSPENPHNYRSKSKVIENPESPKKSLISGDWQSDQSTSIGNKSNTISEYINKLLEKNLGIRSKKLELKRKTKRVKEKFVVVHNATEGHDNEGQYLNPEYIKYNSDVTNKLKIQRIIVAKHQQQRRATLINFPPLKKSKAIDGLIEETE</sequence>
<name>A0A1R2BDD3_9CILI</name>
<dbReference type="AlphaFoldDB" id="A0A1R2BDD3"/>
<keyword evidence="3" id="KW-1185">Reference proteome</keyword>
<protein>
    <submittedName>
        <fullName evidence="2">Uncharacterized protein</fullName>
    </submittedName>
</protein>
<feature type="compositionally biased region" description="Polar residues" evidence="1">
    <location>
        <begin position="302"/>
        <end position="314"/>
    </location>
</feature>
<organism evidence="2 3">
    <name type="scientific">Stentor coeruleus</name>
    <dbReference type="NCBI Taxonomy" id="5963"/>
    <lineage>
        <taxon>Eukaryota</taxon>
        <taxon>Sar</taxon>
        <taxon>Alveolata</taxon>
        <taxon>Ciliophora</taxon>
        <taxon>Postciliodesmatophora</taxon>
        <taxon>Heterotrichea</taxon>
        <taxon>Heterotrichida</taxon>
        <taxon>Stentoridae</taxon>
        <taxon>Stentor</taxon>
    </lineage>
</organism>
<evidence type="ECO:0000256" key="1">
    <source>
        <dbReference type="SAM" id="MobiDB-lite"/>
    </source>
</evidence>
<evidence type="ECO:0000313" key="2">
    <source>
        <dbReference type="EMBL" id="OMJ74645.1"/>
    </source>
</evidence>
<reference evidence="2 3" key="1">
    <citation type="submission" date="2016-11" db="EMBL/GenBank/DDBJ databases">
        <title>The macronuclear genome of Stentor coeruleus: a giant cell with tiny introns.</title>
        <authorList>
            <person name="Slabodnick M."/>
            <person name="Ruby J.G."/>
            <person name="Reiff S.B."/>
            <person name="Swart E.C."/>
            <person name="Gosai S."/>
            <person name="Prabakaran S."/>
            <person name="Witkowska E."/>
            <person name="Larue G.E."/>
            <person name="Fisher S."/>
            <person name="Freeman R.M."/>
            <person name="Gunawardena J."/>
            <person name="Chu W."/>
            <person name="Stover N.A."/>
            <person name="Gregory B.D."/>
            <person name="Nowacki M."/>
            <person name="Derisi J."/>
            <person name="Roy S.W."/>
            <person name="Marshall W.F."/>
            <person name="Sood P."/>
        </authorList>
    </citation>
    <scope>NUCLEOTIDE SEQUENCE [LARGE SCALE GENOMIC DNA]</scope>
    <source>
        <strain evidence="2">WM001</strain>
    </source>
</reference>
<feature type="region of interest" description="Disordered" evidence="1">
    <location>
        <begin position="275"/>
        <end position="314"/>
    </location>
</feature>
<dbReference type="Proteomes" id="UP000187209">
    <property type="component" value="Unassembled WGS sequence"/>
</dbReference>
<evidence type="ECO:0000313" key="3">
    <source>
        <dbReference type="Proteomes" id="UP000187209"/>
    </source>
</evidence>
<comment type="caution">
    <text evidence="2">The sequence shown here is derived from an EMBL/GenBank/DDBJ whole genome shotgun (WGS) entry which is preliminary data.</text>
</comment>